<dbReference type="PANTHER" id="PTHR30289">
    <property type="entry name" value="UNCHARACTERIZED PROTEIN YBCL-RELATED"/>
    <property type="match status" value="1"/>
</dbReference>
<proteinExistence type="predicted"/>
<accession>A0ABQ5YL20</accession>
<name>A0ABQ5YL20_9NEIS</name>
<keyword evidence="4" id="KW-1185">Reference proteome</keyword>
<dbReference type="PANTHER" id="PTHR30289:SF8">
    <property type="entry name" value="YHYH DOMAIN-CONTAINING PROTEIN"/>
    <property type="match status" value="1"/>
</dbReference>
<dbReference type="EMBL" id="BSOG01000007">
    <property type="protein sequence ID" value="GLR15133.1"/>
    <property type="molecule type" value="Genomic_DNA"/>
</dbReference>
<reference evidence="4" key="1">
    <citation type="journal article" date="2019" name="Int. J. Syst. Evol. Microbiol.">
        <title>The Global Catalogue of Microorganisms (GCM) 10K type strain sequencing project: providing services to taxonomists for standard genome sequencing and annotation.</title>
        <authorList>
            <consortium name="The Broad Institute Genomics Platform"/>
            <consortium name="The Broad Institute Genome Sequencing Center for Infectious Disease"/>
            <person name="Wu L."/>
            <person name="Ma J."/>
        </authorList>
    </citation>
    <scope>NUCLEOTIDE SEQUENCE [LARGE SCALE GENOMIC DNA]</scope>
    <source>
        <strain evidence="4">NBRC 110044</strain>
    </source>
</reference>
<evidence type="ECO:0000313" key="3">
    <source>
        <dbReference type="EMBL" id="GLR15133.1"/>
    </source>
</evidence>
<evidence type="ECO:0000259" key="2">
    <source>
        <dbReference type="Pfam" id="PF14240"/>
    </source>
</evidence>
<dbReference type="Pfam" id="PF14240">
    <property type="entry name" value="YHYH"/>
    <property type="match status" value="1"/>
</dbReference>
<comment type="caution">
    <text evidence="3">The sequence shown here is derived from an EMBL/GenBank/DDBJ whole genome shotgun (WGS) entry which is preliminary data.</text>
</comment>
<evidence type="ECO:0000313" key="4">
    <source>
        <dbReference type="Proteomes" id="UP001156706"/>
    </source>
</evidence>
<dbReference type="InterPro" id="IPR025924">
    <property type="entry name" value="YHYH_dom"/>
</dbReference>
<organism evidence="3 4">
    <name type="scientific">Chitinimonas prasina</name>
    <dbReference type="NCBI Taxonomy" id="1434937"/>
    <lineage>
        <taxon>Bacteria</taxon>
        <taxon>Pseudomonadati</taxon>
        <taxon>Pseudomonadota</taxon>
        <taxon>Betaproteobacteria</taxon>
        <taxon>Neisseriales</taxon>
        <taxon>Chitinibacteraceae</taxon>
        <taxon>Chitinimonas</taxon>
    </lineage>
</organism>
<sequence>MPLAHLPRLLVCLVSAGLTVQAHNIDTNQVSDTYLSAIIVPDEAEIGSTTQVWLGALYGGQWFLRNASGGWQAFEGSYPVAVPSLTLGPVNAIDINQGLDLTSLPGLEVYLGYGSSVAAFNNTPGHLRKVHTVTPAGSAGLSAAVDVTRLPMGDGKISSSPTRGSIWACTTTGGGGGASQAGPWIRGDGTYDLTAKLSVIGSVPWSGSFSAVVSGSSRILSGNGLPGHTTGSYPIASSDPAYQYDRNPNSIRGQTVSLTLPALPQLAASSSCLPGGAIGILTSGVVIFNGLDGENRDAVAHEVQDRCQGHPERNGSYHYHNISTCIAEKSEPSEHSPLVGYAYDGFGIYGRYGEGGKLLTNADLDECHGHTHTLDWDGQQRSLYHYHATWEYPYTLGCFRGNRVR</sequence>
<keyword evidence="1" id="KW-0732">Signal</keyword>
<feature type="chain" id="PRO_5047125724" description="YHYH domain-containing protein" evidence="1">
    <location>
        <begin position="25"/>
        <end position="405"/>
    </location>
</feature>
<feature type="domain" description="YHYH" evidence="2">
    <location>
        <begin position="259"/>
        <end position="353"/>
    </location>
</feature>
<dbReference type="RefSeq" id="WP_284198206.1">
    <property type="nucleotide sequence ID" value="NZ_BSOG01000007.1"/>
</dbReference>
<evidence type="ECO:0000256" key="1">
    <source>
        <dbReference type="SAM" id="SignalP"/>
    </source>
</evidence>
<dbReference type="Proteomes" id="UP001156706">
    <property type="component" value="Unassembled WGS sequence"/>
</dbReference>
<gene>
    <name evidence="3" type="ORF">GCM10007907_39230</name>
</gene>
<feature type="signal peptide" evidence="1">
    <location>
        <begin position="1"/>
        <end position="24"/>
    </location>
</feature>
<protein>
    <recommendedName>
        <fullName evidence="2">YHYH domain-containing protein</fullName>
    </recommendedName>
</protein>